<evidence type="ECO:0000256" key="4">
    <source>
        <dbReference type="SAM" id="MobiDB-lite"/>
    </source>
</evidence>
<feature type="region of interest" description="Disordered" evidence="4">
    <location>
        <begin position="1337"/>
        <end position="1426"/>
    </location>
</feature>
<dbReference type="CDD" id="cd18793">
    <property type="entry name" value="SF2_C_SNF"/>
    <property type="match status" value="1"/>
</dbReference>
<organism evidence="7 8">
    <name type="scientific">Naegleria fowleri</name>
    <name type="common">Brain eating amoeba</name>
    <dbReference type="NCBI Taxonomy" id="5763"/>
    <lineage>
        <taxon>Eukaryota</taxon>
        <taxon>Discoba</taxon>
        <taxon>Heterolobosea</taxon>
        <taxon>Tetramitia</taxon>
        <taxon>Eutetramitia</taxon>
        <taxon>Vahlkampfiidae</taxon>
        <taxon>Naegleria</taxon>
    </lineage>
</organism>
<evidence type="ECO:0000256" key="1">
    <source>
        <dbReference type="ARBA" id="ARBA00004123"/>
    </source>
</evidence>
<dbReference type="OrthoDB" id="10443489at2759"/>
<feature type="region of interest" description="Disordered" evidence="4">
    <location>
        <begin position="1632"/>
        <end position="1656"/>
    </location>
</feature>
<dbReference type="PROSITE" id="PS51194">
    <property type="entry name" value="HELICASE_CTER"/>
    <property type="match status" value="1"/>
</dbReference>
<gene>
    <name evidence="7" type="ORF">FDP41_012426</name>
</gene>
<name>A0A6A5C912_NAEFO</name>
<feature type="compositionally biased region" description="Low complexity" evidence="4">
    <location>
        <begin position="1"/>
        <end position="51"/>
    </location>
</feature>
<feature type="compositionally biased region" description="Low complexity" evidence="4">
    <location>
        <begin position="1195"/>
        <end position="1206"/>
    </location>
</feature>
<evidence type="ECO:0000313" key="7">
    <source>
        <dbReference type="EMBL" id="KAF0981769.1"/>
    </source>
</evidence>
<dbReference type="InterPro" id="IPR002464">
    <property type="entry name" value="DNA/RNA_helicase_DEAH_CS"/>
</dbReference>
<dbReference type="PANTHER" id="PTHR45623">
    <property type="entry name" value="CHROMODOMAIN-HELICASE-DNA-BINDING PROTEIN 3-RELATED-RELATED"/>
    <property type="match status" value="1"/>
</dbReference>
<feature type="region of interest" description="Disordered" evidence="4">
    <location>
        <begin position="215"/>
        <end position="254"/>
    </location>
</feature>
<dbReference type="VEuPathDB" id="AmoebaDB:FDP41_012426"/>
<feature type="compositionally biased region" description="Polar residues" evidence="4">
    <location>
        <begin position="1265"/>
        <end position="1274"/>
    </location>
</feature>
<feature type="compositionally biased region" description="Basic and acidic residues" evidence="4">
    <location>
        <begin position="57"/>
        <end position="67"/>
    </location>
</feature>
<feature type="compositionally biased region" description="Polar residues" evidence="4">
    <location>
        <begin position="1405"/>
        <end position="1426"/>
    </location>
</feature>
<feature type="region of interest" description="Disordered" evidence="4">
    <location>
        <begin position="1253"/>
        <end position="1274"/>
    </location>
</feature>
<keyword evidence="8" id="KW-1185">Reference proteome</keyword>
<feature type="domain" description="Helicase ATP-binding" evidence="5">
    <location>
        <begin position="340"/>
        <end position="512"/>
    </location>
</feature>
<feature type="compositionally biased region" description="Basic residues" evidence="4">
    <location>
        <begin position="70"/>
        <end position="79"/>
    </location>
</feature>
<sequence length="1767" mass="199728">MTRNGTSSSSSPSSSSSFPSSRSHSTTTSISSKKRSSSSVSSLSESVEWSSGQCSSKHNDSNHDKNSSAKNKKLHNSKKRHEDTPVITTPYDNIFTLQYAKENIFHYYSKIEYRNLYVENGGQIRKQLLHAQHEEIVKLNEFRKQTRSILAPFGHFEIRREIEKFSTEDTLSHPYFMGRKMVLPHSGDEESNEDSVSPPEEIQVVISCSSDEESINFDAQSDSETSEQKILTATDRHSTSSSDESDDIIEKSNENDTLLLKEEASYSSYSSAVSWSLASSSEEDVPVTRSSKRKKFNNVKNTKNKQSNVYSPIIKSSDIFGENSTLSLKEYQIEGVNFLYRNFCEKRNSCLGHEMGLGKTIISLSTLNVFHKKLNLCGPFLVVVPLITLGNWEREASIWVPDFKIHIAWGTKMGKSKEKALETLNKIFKDCIAKRNPLLVITTYEFLKERKIKQRKWACVIFDEAHRLKSRTTKWRAEAESLKTDHLVLLTGTPMQNNTEELWSLLHLIAPAKFPSFDDFTERFGDLETESNINELKTAITPYILRRTKAQVLVDELPPKEEIIVQVELTSFQKAIYRAIVEKKASFLRRKFSSTQDLSNMIISLRKCCNHPCLISGMKNYLRKEEKKDDQAILIYSSSKMVLVHKLLKKFRDANEKVLILSQFLEMLDILEDYLNMQNIEFVRIDGGTSSEEREENIKKFQNDNECRVFLMSTKVGQGVNLTAANHVIIYDSDFNPFNDSQTAARCHRIGQQKKVFVYRLITKDSYEKYIILRASKKLGKEKVVLADNMCDQLESLSSEELERMIRYGTYHMFLNKSEGDISNKDSELENADIEKFLQQSNKVNIQDENEGALVSKMNALTQVDTVIGKNDKMVIDEESKKTSEIATSNSSVSSSIMDEQTSSKKNDNEVITSAYFVPIEEVTTDVSLNDEHFWEKAFPDYCDLPTLERRLFDPKPFEAHEFVDYFEKLSKLVPELIGQSITSSSSKVKELRDYLENEVTTKVQSHNKHQLHTFLLKLNNPKFNSHYYSITDTQKEMIREWLYLIEKKTLRNRKTWNQEKSTQKASNSSQCDIEVTDGSTTDDNTDEDFQVDEEELAEESAHLQGVKKKTKKKKKTDTKEILAKKLNMTEISEKPLQSRGKKPNKQPLKFMITPETSIMAENQSSHDVTQKEITLEQPQHVSTHETEAPPPTSIPSSSINSTSSSFAHPTENPLNNCSPLVTTLSSETNSVLHTTSPSMMAMTSNSTTVTTVAESETSTRHSRASSILEESSATIQTSSELLSLLPVQLESSNDTAPTVNHDHAKTPTDYSSMLSINRSALQYYRRETKTGIGRASSLLQDTNNSNPNTTNNNINNISNMQRNQTVTSQTTHVPPPPPPLQQLAPNNVRLPSFTPVNAPRRDVTSSLVRPPTMSTTNNHNSNQPRTLTSFHNVHPSSMIHQRRTATPSLNNTVSNLHGQQIQQHPFMEIVSNSALSFRPSTTATFPQGTTRHVTSQNMAQSRPQSAVTTQPLYRPQVAAQHQIAQPNRPHNQQQSLNPQHLSQIYQQQQMLAELRAQSQYINLLNHVGNNSGTQSATTNNTQPTISHQTQITNDISTTTILCPPCPTLWAQNSTNIGNVSSSSSTLLNQQVRNSSSPMSNDSDKTIAGPPLTNSRNNANNNLQHITRSSTSFVPPTAPVRIPMNNYQASTSFVERSAHDQNVQLQQQRFQAMFHTNVTSNSYVSNQQPQQPFFIPPYPPSLNLNRPNNNNSRSSNTSNVKNNQNSR</sequence>
<feature type="region of interest" description="Disordered" evidence="4">
    <location>
        <begin position="1"/>
        <end position="85"/>
    </location>
</feature>
<dbReference type="VEuPathDB" id="AmoebaDB:NF0071300"/>
<dbReference type="PROSITE" id="PS00690">
    <property type="entry name" value="DEAH_ATP_HELICASE"/>
    <property type="match status" value="1"/>
</dbReference>
<keyword evidence="3" id="KW-0539">Nucleus</keyword>
<dbReference type="InterPro" id="IPR038718">
    <property type="entry name" value="SNF2-like_sf"/>
</dbReference>
<feature type="region of interest" description="Disordered" evidence="4">
    <location>
        <begin position="1129"/>
        <end position="1148"/>
    </location>
</feature>
<accession>A0A6A5C912</accession>
<dbReference type="PANTHER" id="PTHR45623:SF48">
    <property type="entry name" value="SNF2 FAMILY DNA-DEPENDENT ATPASE"/>
    <property type="match status" value="1"/>
</dbReference>
<keyword evidence="2" id="KW-0378">Hydrolase</keyword>
<feature type="compositionally biased region" description="Basic residues" evidence="4">
    <location>
        <begin position="1106"/>
        <end position="1117"/>
    </location>
</feature>
<dbReference type="EMBL" id="VFQX01000013">
    <property type="protein sequence ID" value="KAF0981769.1"/>
    <property type="molecule type" value="Genomic_DNA"/>
</dbReference>
<evidence type="ECO:0000256" key="2">
    <source>
        <dbReference type="ARBA" id="ARBA00022801"/>
    </source>
</evidence>
<comment type="subcellular location">
    <subcellularLocation>
        <location evidence="1">Nucleus</location>
    </subcellularLocation>
</comment>
<feature type="compositionally biased region" description="Polar residues" evidence="4">
    <location>
        <begin position="1213"/>
        <end position="1222"/>
    </location>
</feature>
<proteinExistence type="predicted"/>
<feature type="domain" description="Helicase C-terminal" evidence="6">
    <location>
        <begin position="643"/>
        <end position="798"/>
    </location>
</feature>
<feature type="compositionally biased region" description="Low complexity" evidence="4">
    <location>
        <begin position="1741"/>
        <end position="1767"/>
    </location>
</feature>
<dbReference type="InterPro" id="IPR027417">
    <property type="entry name" value="P-loop_NTPase"/>
</dbReference>
<dbReference type="Gene3D" id="3.40.50.300">
    <property type="entry name" value="P-loop containing nucleotide triphosphate hydrolases"/>
    <property type="match status" value="1"/>
</dbReference>
<feature type="compositionally biased region" description="Low complexity" evidence="4">
    <location>
        <begin position="1343"/>
        <end position="1360"/>
    </location>
</feature>
<dbReference type="VEuPathDB" id="AmoebaDB:NfTy_040300"/>
<dbReference type="SMART" id="SM00487">
    <property type="entry name" value="DEXDc"/>
    <property type="match status" value="1"/>
</dbReference>
<dbReference type="GO" id="GO:0016787">
    <property type="term" value="F:hydrolase activity"/>
    <property type="evidence" value="ECO:0007669"/>
    <property type="project" value="UniProtKB-KW"/>
</dbReference>
<feature type="compositionally biased region" description="Polar residues" evidence="4">
    <location>
        <begin position="1632"/>
        <end position="1641"/>
    </location>
</feature>
<protein>
    <submittedName>
        <fullName evidence="7">Uncharacterized protein</fullName>
    </submittedName>
</protein>
<dbReference type="InterPro" id="IPR000330">
    <property type="entry name" value="SNF2_N"/>
</dbReference>
<dbReference type="VEuPathDB" id="AmoebaDB:NF0071310"/>
<feature type="region of interest" description="Disordered" evidence="4">
    <location>
        <begin position="1178"/>
        <end position="1222"/>
    </location>
</feature>
<feature type="compositionally biased region" description="Polar residues" evidence="4">
    <location>
        <begin position="1361"/>
        <end position="1373"/>
    </location>
</feature>
<feature type="region of interest" description="Disordered" evidence="4">
    <location>
        <begin position="1723"/>
        <end position="1767"/>
    </location>
</feature>
<feature type="compositionally biased region" description="Acidic residues" evidence="4">
    <location>
        <begin position="1084"/>
        <end position="1099"/>
    </location>
</feature>
<evidence type="ECO:0000313" key="8">
    <source>
        <dbReference type="Proteomes" id="UP000444721"/>
    </source>
</evidence>
<feature type="compositionally biased region" description="Polar residues" evidence="4">
    <location>
        <begin position="1059"/>
        <end position="1083"/>
    </location>
</feature>
<dbReference type="Pfam" id="PF00271">
    <property type="entry name" value="Helicase_C"/>
    <property type="match status" value="1"/>
</dbReference>
<dbReference type="Pfam" id="PF00176">
    <property type="entry name" value="SNF2-rel_dom"/>
    <property type="match status" value="1"/>
</dbReference>
<evidence type="ECO:0000256" key="3">
    <source>
        <dbReference type="ARBA" id="ARBA00023242"/>
    </source>
</evidence>
<dbReference type="GO" id="GO:0005634">
    <property type="term" value="C:nucleus"/>
    <property type="evidence" value="ECO:0007669"/>
    <property type="project" value="UniProtKB-SubCell"/>
</dbReference>
<dbReference type="InterPro" id="IPR014001">
    <property type="entry name" value="Helicase_ATP-bd"/>
</dbReference>
<feature type="region of interest" description="Disordered" evidence="4">
    <location>
        <begin position="1056"/>
        <end position="1117"/>
    </location>
</feature>
<dbReference type="SMART" id="SM00490">
    <property type="entry name" value="HELICc"/>
    <property type="match status" value="1"/>
</dbReference>
<dbReference type="Gene3D" id="3.40.50.10810">
    <property type="entry name" value="Tandem AAA-ATPase domain"/>
    <property type="match status" value="1"/>
</dbReference>
<feature type="compositionally biased region" description="Polar residues" evidence="4">
    <location>
        <begin position="217"/>
        <end position="231"/>
    </location>
</feature>
<dbReference type="SUPFAM" id="SSF52540">
    <property type="entry name" value="P-loop containing nucleoside triphosphate hydrolases"/>
    <property type="match status" value="2"/>
</dbReference>
<evidence type="ECO:0000259" key="5">
    <source>
        <dbReference type="PROSITE" id="PS51192"/>
    </source>
</evidence>
<dbReference type="PROSITE" id="PS51192">
    <property type="entry name" value="HELICASE_ATP_BIND_1"/>
    <property type="match status" value="1"/>
</dbReference>
<comment type="caution">
    <text evidence="7">The sequence shown here is derived from an EMBL/GenBank/DDBJ whole genome shotgun (WGS) entry which is preliminary data.</text>
</comment>
<evidence type="ECO:0000259" key="6">
    <source>
        <dbReference type="PROSITE" id="PS51194"/>
    </source>
</evidence>
<feature type="region of interest" description="Disordered" evidence="4">
    <location>
        <begin position="879"/>
        <end position="905"/>
    </location>
</feature>
<dbReference type="InterPro" id="IPR049730">
    <property type="entry name" value="SNF2/RAD54-like_C"/>
</dbReference>
<dbReference type="Proteomes" id="UP000444721">
    <property type="component" value="Unassembled WGS sequence"/>
</dbReference>
<dbReference type="InterPro" id="IPR001650">
    <property type="entry name" value="Helicase_C-like"/>
</dbReference>
<dbReference type="RefSeq" id="XP_044566482.1">
    <property type="nucleotide sequence ID" value="XM_044702945.1"/>
</dbReference>
<dbReference type="GeneID" id="68119641"/>
<dbReference type="GO" id="GO:0005524">
    <property type="term" value="F:ATP binding"/>
    <property type="evidence" value="ECO:0007669"/>
    <property type="project" value="InterPro"/>
</dbReference>
<reference evidence="7 8" key="1">
    <citation type="journal article" date="2019" name="Sci. Rep.">
        <title>Nanopore sequencing improves the draft genome of the human pathogenic amoeba Naegleria fowleri.</title>
        <authorList>
            <person name="Liechti N."/>
            <person name="Schurch N."/>
            <person name="Bruggmann R."/>
            <person name="Wittwer M."/>
        </authorList>
    </citation>
    <scope>NUCLEOTIDE SEQUENCE [LARGE SCALE GENOMIC DNA]</scope>
    <source>
        <strain evidence="7 8">ATCC 30894</strain>
    </source>
</reference>